<dbReference type="InterPro" id="IPR013324">
    <property type="entry name" value="RNA_pol_sigma_r3/r4-like"/>
</dbReference>
<proteinExistence type="predicted"/>
<name>A0ABY9K045_9BACI</name>
<gene>
    <name evidence="1" type="ORF">LC087_19060</name>
</gene>
<keyword evidence="1" id="KW-0614">Plasmid</keyword>
<sequence>MGTLNLDQELINRVAEISAQQAIKHLENERIKEQKRRRDKRIRNTRMLLRNYHQFVLHSMSVRDQLENIADPAFLEELDEREEMAVDSIKRSKERTLGMVRFIDQMMTVFKLLSESSPKPEDKRKYEVIYLHYIAEEKKSVEEIADIMNMSTRQVQRDIKHGVYTLSSLIFGVDGIRFVR</sequence>
<reference evidence="1 2" key="1">
    <citation type="submission" date="2023-06" db="EMBL/GenBank/DDBJ databases">
        <title>Five Gram-positive bacteria isolated from mangrove sediments in Shenzhen, Guangdong, China.</title>
        <authorList>
            <person name="Yu S."/>
            <person name="Zheng W."/>
            <person name="Huang Y."/>
        </authorList>
    </citation>
    <scope>NUCLEOTIDE SEQUENCE [LARGE SCALE GENOMIC DNA]</scope>
    <source>
        <strain evidence="1 2">SaN35-3</strain>
        <plasmid evidence="1 2">unnamed1</plasmid>
    </source>
</reference>
<keyword evidence="2" id="KW-1185">Reference proteome</keyword>
<evidence type="ECO:0000313" key="2">
    <source>
        <dbReference type="Proteomes" id="UP001197974"/>
    </source>
</evidence>
<geneLocation type="plasmid" evidence="1 2">
    <name>unnamed1</name>
</geneLocation>
<dbReference type="SUPFAM" id="SSF88659">
    <property type="entry name" value="Sigma3 and sigma4 domains of RNA polymerase sigma factors"/>
    <property type="match status" value="1"/>
</dbReference>
<protein>
    <submittedName>
        <fullName evidence="1">Uncharacterized protein</fullName>
    </submittedName>
</protein>
<dbReference type="RefSeq" id="WP_226540682.1">
    <property type="nucleotide sequence ID" value="NZ_CP129014.1"/>
</dbReference>
<dbReference type="EMBL" id="CP129014">
    <property type="protein sequence ID" value="WLR44408.1"/>
    <property type="molecule type" value="Genomic_DNA"/>
</dbReference>
<organism evidence="1 2">
    <name type="scientific">Bacillus carboniphilus</name>
    <dbReference type="NCBI Taxonomy" id="86663"/>
    <lineage>
        <taxon>Bacteria</taxon>
        <taxon>Bacillati</taxon>
        <taxon>Bacillota</taxon>
        <taxon>Bacilli</taxon>
        <taxon>Bacillales</taxon>
        <taxon>Bacillaceae</taxon>
        <taxon>Bacillus</taxon>
    </lineage>
</organism>
<evidence type="ECO:0000313" key="1">
    <source>
        <dbReference type="EMBL" id="WLR44408.1"/>
    </source>
</evidence>
<dbReference type="Proteomes" id="UP001197974">
    <property type="component" value="Plasmid unnamed1"/>
</dbReference>
<accession>A0ABY9K045</accession>